<dbReference type="InterPro" id="IPR008920">
    <property type="entry name" value="TF_FadR/GntR_C"/>
</dbReference>
<evidence type="ECO:0000259" key="4">
    <source>
        <dbReference type="SMART" id="SM00895"/>
    </source>
</evidence>
<feature type="domain" description="GntR C-terminal" evidence="4">
    <location>
        <begin position="114"/>
        <end position="237"/>
    </location>
</feature>
<sequence>MFVKLSRQATVLSDCRRISWVARAHQHERTRPVPIPLVTQSVGDALAESLRERVLTEDIKAGVPVTEASVANDYQVARQTAKAAIERLVGEGLLERTAHRSARVPVLDTSQVKDLYFARGVIESRCYELLAAERRVAPAAETAHAAFATAAAGMDVAPIVDADIEFHRALVLSLGSARLARSHALIINEMRLCLAQVQSRHLLDATEIASEHETILRAIRSGDAARAGSAGLDHLAHAEEKLLEHMSAPRT</sequence>
<evidence type="ECO:0000313" key="5">
    <source>
        <dbReference type="EMBL" id="REK73147.1"/>
    </source>
</evidence>
<protein>
    <submittedName>
        <fullName evidence="5">GntR family transcriptional regulator</fullName>
    </submittedName>
</protein>
<dbReference type="SUPFAM" id="SSF46785">
    <property type="entry name" value="Winged helix' DNA-binding domain"/>
    <property type="match status" value="1"/>
</dbReference>
<proteinExistence type="predicted"/>
<dbReference type="InterPro" id="IPR036388">
    <property type="entry name" value="WH-like_DNA-bd_sf"/>
</dbReference>
<keyword evidence="6" id="KW-1185">Reference proteome</keyword>
<dbReference type="EMBL" id="QUBR01000001">
    <property type="protein sequence ID" value="REK73147.1"/>
    <property type="molecule type" value="Genomic_DNA"/>
</dbReference>
<dbReference type="InterPro" id="IPR011711">
    <property type="entry name" value="GntR_C"/>
</dbReference>
<evidence type="ECO:0000256" key="1">
    <source>
        <dbReference type="ARBA" id="ARBA00023015"/>
    </source>
</evidence>
<dbReference type="Gene3D" id="1.10.10.10">
    <property type="entry name" value="Winged helix-like DNA-binding domain superfamily/Winged helix DNA-binding domain"/>
    <property type="match status" value="1"/>
</dbReference>
<comment type="caution">
    <text evidence="5">The sequence shown here is derived from an EMBL/GenBank/DDBJ whole genome shotgun (WGS) entry which is preliminary data.</text>
</comment>
<dbReference type="Proteomes" id="UP000265581">
    <property type="component" value="Unassembled WGS sequence"/>
</dbReference>
<dbReference type="Pfam" id="PF00392">
    <property type="entry name" value="GntR"/>
    <property type="match status" value="1"/>
</dbReference>
<evidence type="ECO:0000256" key="3">
    <source>
        <dbReference type="ARBA" id="ARBA00023163"/>
    </source>
</evidence>
<dbReference type="InterPro" id="IPR036390">
    <property type="entry name" value="WH_DNA-bd_sf"/>
</dbReference>
<dbReference type="GO" id="GO:0003677">
    <property type="term" value="F:DNA binding"/>
    <property type="evidence" value="ECO:0007669"/>
    <property type="project" value="UniProtKB-KW"/>
</dbReference>
<dbReference type="SUPFAM" id="SSF48008">
    <property type="entry name" value="GntR ligand-binding domain-like"/>
    <property type="match status" value="1"/>
</dbReference>
<gene>
    <name evidence="5" type="ORF">DX116_06110</name>
</gene>
<dbReference type="PANTHER" id="PTHR43537">
    <property type="entry name" value="TRANSCRIPTIONAL REGULATOR, GNTR FAMILY"/>
    <property type="match status" value="1"/>
</dbReference>
<dbReference type="GO" id="GO:0003700">
    <property type="term" value="F:DNA-binding transcription factor activity"/>
    <property type="evidence" value="ECO:0007669"/>
    <property type="project" value="InterPro"/>
</dbReference>
<dbReference type="Pfam" id="PF07729">
    <property type="entry name" value="FCD"/>
    <property type="match status" value="1"/>
</dbReference>
<name>A0A371PB70_9ACTN</name>
<accession>A0A371PB70</accession>
<dbReference type="AlphaFoldDB" id="A0A371PB70"/>
<dbReference type="InterPro" id="IPR000524">
    <property type="entry name" value="Tscrpt_reg_HTH_GntR"/>
</dbReference>
<organism evidence="5 6">
    <name type="scientific">Aeromicrobium endophyticum</name>
    <dbReference type="NCBI Taxonomy" id="2292704"/>
    <lineage>
        <taxon>Bacteria</taxon>
        <taxon>Bacillati</taxon>
        <taxon>Actinomycetota</taxon>
        <taxon>Actinomycetes</taxon>
        <taxon>Propionibacteriales</taxon>
        <taxon>Nocardioidaceae</taxon>
        <taxon>Aeromicrobium</taxon>
    </lineage>
</organism>
<keyword evidence="1" id="KW-0805">Transcription regulation</keyword>
<dbReference type="PANTHER" id="PTHR43537:SF24">
    <property type="entry name" value="GLUCONATE OPERON TRANSCRIPTIONAL REPRESSOR"/>
    <property type="match status" value="1"/>
</dbReference>
<keyword evidence="3" id="KW-0804">Transcription</keyword>
<keyword evidence="2" id="KW-0238">DNA-binding</keyword>
<evidence type="ECO:0000256" key="2">
    <source>
        <dbReference type="ARBA" id="ARBA00023125"/>
    </source>
</evidence>
<reference evidence="5 6" key="1">
    <citation type="submission" date="2018-08" db="EMBL/GenBank/DDBJ databases">
        <title>Aeromicrobium sp. M2KJ-4, whole genome shotgun sequence.</title>
        <authorList>
            <person name="Tuo L."/>
        </authorList>
    </citation>
    <scope>NUCLEOTIDE SEQUENCE [LARGE SCALE GENOMIC DNA]</scope>
    <source>
        <strain evidence="5 6">M2KJ-4</strain>
    </source>
</reference>
<dbReference type="SMART" id="SM00895">
    <property type="entry name" value="FCD"/>
    <property type="match status" value="1"/>
</dbReference>
<dbReference type="Gene3D" id="1.20.120.530">
    <property type="entry name" value="GntR ligand-binding domain-like"/>
    <property type="match status" value="1"/>
</dbReference>
<evidence type="ECO:0000313" key="6">
    <source>
        <dbReference type="Proteomes" id="UP000265581"/>
    </source>
</evidence>